<evidence type="ECO:0000256" key="2">
    <source>
        <dbReference type="ARBA" id="ARBA00022598"/>
    </source>
</evidence>
<dbReference type="InterPro" id="IPR042099">
    <property type="entry name" value="ANL_N_sf"/>
</dbReference>
<dbReference type="GO" id="GO:0016405">
    <property type="term" value="F:CoA-ligase activity"/>
    <property type="evidence" value="ECO:0007669"/>
    <property type="project" value="TreeGrafter"/>
</dbReference>
<dbReference type="SUPFAM" id="SSF56801">
    <property type="entry name" value="Acetyl-CoA synthetase-like"/>
    <property type="match status" value="1"/>
</dbReference>
<dbReference type="STRING" id="660518.SAMN05216218_108220"/>
<dbReference type="Proteomes" id="UP000199076">
    <property type="component" value="Unassembled WGS sequence"/>
</dbReference>
<dbReference type="AlphaFoldDB" id="A0A1G7N8L3"/>
<dbReference type="OrthoDB" id="193284at2157"/>
<evidence type="ECO:0000256" key="1">
    <source>
        <dbReference type="ARBA" id="ARBA00006432"/>
    </source>
</evidence>
<evidence type="ECO:0000259" key="4">
    <source>
        <dbReference type="Pfam" id="PF13193"/>
    </source>
</evidence>
<keyword evidence="6" id="KW-1185">Reference proteome</keyword>
<dbReference type="Gene3D" id="3.40.50.12780">
    <property type="entry name" value="N-terminal domain of ligase-like"/>
    <property type="match status" value="1"/>
</dbReference>
<dbReference type="Pfam" id="PF13193">
    <property type="entry name" value="AMP-binding_C"/>
    <property type="match status" value="1"/>
</dbReference>
<protein>
    <submittedName>
        <fullName evidence="5">Long-chain acyl-CoA synthetase</fullName>
    </submittedName>
</protein>
<accession>A0A1G7N8L3</accession>
<comment type="similarity">
    <text evidence="1">Belongs to the ATP-dependent AMP-binding enzyme family.</text>
</comment>
<evidence type="ECO:0000259" key="3">
    <source>
        <dbReference type="Pfam" id="PF00501"/>
    </source>
</evidence>
<feature type="domain" description="AMP-dependent synthetase/ligase" evidence="3">
    <location>
        <begin position="39"/>
        <end position="432"/>
    </location>
</feature>
<feature type="domain" description="AMP-binding enzyme C-terminal" evidence="4">
    <location>
        <begin position="483"/>
        <end position="562"/>
    </location>
</feature>
<name>A0A1G7N8L3_9EURY</name>
<dbReference type="Pfam" id="PF00501">
    <property type="entry name" value="AMP-binding"/>
    <property type="match status" value="1"/>
</dbReference>
<evidence type="ECO:0000313" key="5">
    <source>
        <dbReference type="EMBL" id="SDF70281.1"/>
    </source>
</evidence>
<gene>
    <name evidence="5" type="ORF">SAMN05216218_108220</name>
</gene>
<dbReference type="EMBL" id="FNBK01000008">
    <property type="protein sequence ID" value="SDF70281.1"/>
    <property type="molecule type" value="Genomic_DNA"/>
</dbReference>
<proteinExistence type="inferred from homology"/>
<reference evidence="6" key="1">
    <citation type="submission" date="2016-10" db="EMBL/GenBank/DDBJ databases">
        <authorList>
            <person name="Varghese N."/>
            <person name="Submissions S."/>
        </authorList>
    </citation>
    <scope>NUCLEOTIDE SEQUENCE [LARGE SCALE GENOMIC DNA]</scope>
    <source>
        <strain evidence="6">IBRC-M 10760</strain>
    </source>
</reference>
<organism evidence="5 6">
    <name type="scientific">Halorientalis regularis</name>
    <dbReference type="NCBI Taxonomy" id="660518"/>
    <lineage>
        <taxon>Archaea</taxon>
        <taxon>Methanobacteriati</taxon>
        <taxon>Methanobacteriota</taxon>
        <taxon>Stenosarchaea group</taxon>
        <taxon>Halobacteria</taxon>
        <taxon>Halobacteriales</taxon>
        <taxon>Haloarculaceae</taxon>
        <taxon>Halorientalis</taxon>
    </lineage>
</organism>
<dbReference type="InterPro" id="IPR045851">
    <property type="entry name" value="AMP-bd_C_sf"/>
</dbReference>
<keyword evidence="2" id="KW-0436">Ligase</keyword>
<dbReference type="PANTHER" id="PTHR24096">
    <property type="entry name" value="LONG-CHAIN-FATTY-ACID--COA LIGASE"/>
    <property type="match status" value="1"/>
</dbReference>
<evidence type="ECO:0000313" key="6">
    <source>
        <dbReference type="Proteomes" id="UP000199076"/>
    </source>
</evidence>
<sequence>MSDAHDGEFAVERESWPDDLPRTLAFPHGRRPLHEYVCRHARERPDAPAVTFYGRTISWREFDAAVDAFAAAMTERDHAGDVCALCLQNSPQFLIAYHGAHRAGMTVTPLNPQFESPAVARQLDDSGADVLVTHTGLVETARPVLDDTAVSTLVRTAYGSFTAAESPVPVHPDVADEPSLDATAVEGPVVDTTLTDVLDEGAGSDADPDAEPAVADHALIQYTGGTTGLPEGCIHTHWNVLYKARTTAQVRRYGPEDTLLGVMPLFHVAGKQRYCDALAATGAHAVLLARYTPEAVMAAVDAHDVTSTWLSVPAAQEIVDHPDSDEYDLSSLSARREFTNCSSFGTNLTRQVSDDWASLTGARLQESGYGLTETHTTDTHTYGDFRIEPGFVGQPCYGVEIEIRDFETGDALDPGEQGEIAVRSPATMAAYLDRPEATDAVLEPDGFLHTGDVGRLTEDGSLYFLGREKDTLKVSGHTVSPREVEVTLADHEAVADAVVVGVPHETRGTVPEAHVVPSEAASDDPDALEAAVLDYAASALAEFKRPVAVVRRASFPRTDVGKVDRAAYLDRLADE</sequence>
<dbReference type="InterPro" id="IPR025110">
    <property type="entry name" value="AMP-bd_C"/>
</dbReference>
<dbReference type="Gene3D" id="3.30.300.30">
    <property type="match status" value="1"/>
</dbReference>
<dbReference type="InterPro" id="IPR000873">
    <property type="entry name" value="AMP-dep_synth/lig_dom"/>
</dbReference>
<dbReference type="RefSeq" id="WP_092692556.1">
    <property type="nucleotide sequence ID" value="NZ_FNBK01000008.1"/>
</dbReference>
<dbReference type="PANTHER" id="PTHR24096:SF149">
    <property type="entry name" value="AMP-BINDING DOMAIN-CONTAINING PROTEIN-RELATED"/>
    <property type="match status" value="1"/>
</dbReference>